<keyword evidence="2" id="KW-1185">Reference proteome</keyword>
<sequence>MQKFKKEERLRSCEKKSRFIPMLLVLEYVDFERLLPRFNNLAFDDGPSPPTFELSAIVTGSPPPPLLVDVVDADDPPFN</sequence>
<proteinExistence type="predicted"/>
<evidence type="ECO:0000313" key="1">
    <source>
        <dbReference type="EMBL" id="KAH9415369.1"/>
    </source>
</evidence>
<reference evidence="1 2" key="2">
    <citation type="journal article" date="2022" name="Mol. Biol. Evol.">
        <title>Comparative Genomics Reveals Insights into the Divergent Evolution of Astigmatic Mites and Household Pest Adaptations.</title>
        <authorList>
            <person name="Xiong Q."/>
            <person name="Wan A.T."/>
            <person name="Liu X."/>
            <person name="Fung C.S."/>
            <person name="Xiao X."/>
            <person name="Malainual N."/>
            <person name="Hou J."/>
            <person name="Wang L."/>
            <person name="Wang M."/>
            <person name="Yang K.Y."/>
            <person name="Cui Y."/>
            <person name="Leung E.L."/>
            <person name="Nong W."/>
            <person name="Shin S.K."/>
            <person name="Au S.W."/>
            <person name="Jeong K.Y."/>
            <person name="Chew F.T."/>
            <person name="Hui J.H."/>
            <person name="Leung T.F."/>
            <person name="Tungtrongchitr A."/>
            <person name="Zhong N."/>
            <person name="Liu Z."/>
            <person name="Tsui S.K."/>
        </authorList>
    </citation>
    <scope>NUCLEOTIDE SEQUENCE [LARGE SCALE GENOMIC DNA]</scope>
    <source>
        <strain evidence="1">Derp</strain>
    </source>
</reference>
<dbReference type="EMBL" id="NJHN03000098">
    <property type="protein sequence ID" value="KAH9415369.1"/>
    <property type="molecule type" value="Genomic_DNA"/>
</dbReference>
<gene>
    <name evidence="1" type="ORF">DERP_012665</name>
</gene>
<evidence type="ECO:0000313" key="2">
    <source>
        <dbReference type="Proteomes" id="UP000887458"/>
    </source>
</evidence>
<comment type="caution">
    <text evidence="1">The sequence shown here is derived from an EMBL/GenBank/DDBJ whole genome shotgun (WGS) entry which is preliminary data.</text>
</comment>
<name>A0ABQ8IYL8_DERPT</name>
<organism evidence="1 2">
    <name type="scientific">Dermatophagoides pteronyssinus</name>
    <name type="common">European house dust mite</name>
    <dbReference type="NCBI Taxonomy" id="6956"/>
    <lineage>
        <taxon>Eukaryota</taxon>
        <taxon>Metazoa</taxon>
        <taxon>Ecdysozoa</taxon>
        <taxon>Arthropoda</taxon>
        <taxon>Chelicerata</taxon>
        <taxon>Arachnida</taxon>
        <taxon>Acari</taxon>
        <taxon>Acariformes</taxon>
        <taxon>Sarcoptiformes</taxon>
        <taxon>Astigmata</taxon>
        <taxon>Psoroptidia</taxon>
        <taxon>Analgoidea</taxon>
        <taxon>Pyroglyphidae</taxon>
        <taxon>Dermatophagoidinae</taxon>
        <taxon>Dermatophagoides</taxon>
    </lineage>
</organism>
<dbReference type="Proteomes" id="UP000887458">
    <property type="component" value="Unassembled WGS sequence"/>
</dbReference>
<accession>A0ABQ8IYL8</accession>
<protein>
    <submittedName>
        <fullName evidence="1">Uncharacterized protein</fullName>
    </submittedName>
</protein>
<reference evidence="1 2" key="1">
    <citation type="journal article" date="2018" name="J. Allergy Clin. Immunol.">
        <title>High-quality assembly of Dermatophagoides pteronyssinus genome and transcriptome reveals a wide range of novel allergens.</title>
        <authorList>
            <person name="Liu X.Y."/>
            <person name="Yang K.Y."/>
            <person name="Wang M.Q."/>
            <person name="Kwok J.S."/>
            <person name="Zeng X."/>
            <person name="Yang Z."/>
            <person name="Xiao X.J."/>
            <person name="Lau C.P."/>
            <person name="Li Y."/>
            <person name="Huang Z.M."/>
            <person name="Ba J.G."/>
            <person name="Yim A.K."/>
            <person name="Ouyang C.Y."/>
            <person name="Ngai S.M."/>
            <person name="Chan T.F."/>
            <person name="Leung E.L."/>
            <person name="Liu L."/>
            <person name="Liu Z.G."/>
            <person name="Tsui S.K."/>
        </authorList>
    </citation>
    <scope>NUCLEOTIDE SEQUENCE [LARGE SCALE GENOMIC DNA]</scope>
    <source>
        <strain evidence="1">Derp</strain>
    </source>
</reference>